<dbReference type="EMBL" id="JAHFZB010000016">
    <property type="protein sequence ID" value="KAK6480500.1"/>
    <property type="molecule type" value="Genomic_DNA"/>
</dbReference>
<gene>
    <name evidence="2" type="ORF">HHUSO_G18228</name>
</gene>
<dbReference type="InterPro" id="IPR009782">
    <property type="entry name" value="FYTTD1"/>
</dbReference>
<evidence type="ECO:0000313" key="3">
    <source>
        <dbReference type="Proteomes" id="UP001369086"/>
    </source>
</evidence>
<dbReference type="Proteomes" id="UP001369086">
    <property type="component" value="Unassembled WGS sequence"/>
</dbReference>
<protein>
    <submittedName>
        <fullName evidence="2">UAP56-interacting factor-like isoform X3</fullName>
    </submittedName>
</protein>
<dbReference type="Pfam" id="PF07078">
    <property type="entry name" value="FYTT"/>
    <property type="match status" value="1"/>
</dbReference>
<dbReference type="PANTHER" id="PTHR21038:SF3">
    <property type="entry name" value="UAP56-INTERACTING FACTOR"/>
    <property type="match status" value="1"/>
</dbReference>
<sequence>MADSIADPEPMEADRSSEKIDMSLDDIIKLNKREQKSCQSASKTGLQQQQQQQQPGNRSRAPGNRRATGQQRAPFGRGGSQQSQQGFYRFRLMGQAQQGFNRRQPYNLRRFPRRAPFPPSGVSPLNRKASLAKVNTAAISSVNNNRPGLLRAQQPPTRRPFWQPFRGPRAAGRSNSRIPLQNRGLKLQQIQQRQTKINLNRGFPSRQSDRKLIEKYQKIRSWRQPAASGSILTVSVANPMAAQETAPPRVRIKRPAVLERRGAEDEETLHPPPRGIPLRFNFKALANQTRVTLNDRFSSLKIKGLRAVPRTGGRTVTLQ</sequence>
<feature type="region of interest" description="Disordered" evidence="1">
    <location>
        <begin position="146"/>
        <end position="176"/>
    </location>
</feature>
<dbReference type="PANTHER" id="PTHR21038">
    <property type="entry name" value="40-2-3 PROTEIN-RELATED"/>
    <property type="match status" value="1"/>
</dbReference>
<evidence type="ECO:0000256" key="1">
    <source>
        <dbReference type="SAM" id="MobiDB-lite"/>
    </source>
</evidence>
<keyword evidence="3" id="KW-1185">Reference proteome</keyword>
<evidence type="ECO:0000313" key="2">
    <source>
        <dbReference type="EMBL" id="KAK6480500.1"/>
    </source>
</evidence>
<comment type="caution">
    <text evidence="2">The sequence shown here is derived from an EMBL/GenBank/DDBJ whole genome shotgun (WGS) entry which is preliminary data.</text>
</comment>
<accession>A0ABR0Z6Q5</accession>
<reference evidence="2 3" key="1">
    <citation type="submission" date="2021-05" db="EMBL/GenBank/DDBJ databases">
        <authorList>
            <person name="Zahm M."/>
            <person name="Klopp C."/>
            <person name="Cabau C."/>
            <person name="Kuhl H."/>
            <person name="Suciu R."/>
            <person name="Ciorpac M."/>
            <person name="Holostenco D."/>
            <person name="Gessner J."/>
            <person name="Wuertz S."/>
            <person name="Hohne C."/>
            <person name="Stock M."/>
            <person name="Gislard M."/>
            <person name="Lluch J."/>
            <person name="Milhes M."/>
            <person name="Lampietro C."/>
            <person name="Lopez Roques C."/>
            <person name="Donnadieu C."/>
            <person name="Du K."/>
            <person name="Schartl M."/>
            <person name="Guiguen Y."/>
        </authorList>
    </citation>
    <scope>NUCLEOTIDE SEQUENCE [LARGE SCALE GENOMIC DNA]</scope>
    <source>
        <strain evidence="2">Hh-F2</strain>
        <tissue evidence="2">Blood</tissue>
    </source>
</reference>
<feature type="compositionally biased region" description="Basic and acidic residues" evidence="1">
    <location>
        <begin position="12"/>
        <end position="36"/>
    </location>
</feature>
<name>A0ABR0Z6Q5_HUSHU</name>
<organism evidence="2 3">
    <name type="scientific">Huso huso</name>
    <name type="common">Beluga</name>
    <name type="synonym">Acipenser huso</name>
    <dbReference type="NCBI Taxonomy" id="61971"/>
    <lineage>
        <taxon>Eukaryota</taxon>
        <taxon>Metazoa</taxon>
        <taxon>Chordata</taxon>
        <taxon>Craniata</taxon>
        <taxon>Vertebrata</taxon>
        <taxon>Euteleostomi</taxon>
        <taxon>Actinopterygii</taxon>
        <taxon>Chondrostei</taxon>
        <taxon>Acipenseriformes</taxon>
        <taxon>Acipenseridae</taxon>
        <taxon>Huso</taxon>
    </lineage>
</organism>
<feature type="region of interest" description="Disordered" evidence="1">
    <location>
        <begin position="1"/>
        <end position="83"/>
    </location>
</feature>
<proteinExistence type="predicted"/>
<feature type="compositionally biased region" description="Polar residues" evidence="1">
    <location>
        <begin position="37"/>
        <end position="46"/>
    </location>
</feature>